<evidence type="ECO:0000259" key="1">
    <source>
        <dbReference type="Pfam" id="PF00561"/>
    </source>
</evidence>
<evidence type="ECO:0000313" key="4">
    <source>
        <dbReference type="Proteomes" id="UP000665944"/>
    </source>
</evidence>
<dbReference type="AlphaFoldDB" id="A0A3S7GX77"/>
<keyword evidence="2" id="KW-0378">Hydrolase</keyword>
<accession>A0A3S7GX77</accession>
<dbReference type="PANTHER" id="PTHR43798">
    <property type="entry name" value="MONOACYLGLYCEROL LIPASE"/>
    <property type="match status" value="1"/>
</dbReference>
<dbReference type="GO" id="GO:0016787">
    <property type="term" value="F:hydrolase activity"/>
    <property type="evidence" value="ECO:0007669"/>
    <property type="project" value="UniProtKB-KW"/>
</dbReference>
<dbReference type="Gene3D" id="3.40.50.1820">
    <property type="entry name" value="alpha/beta hydrolase"/>
    <property type="match status" value="1"/>
</dbReference>
<dbReference type="InterPro" id="IPR050266">
    <property type="entry name" value="AB_hydrolase_sf"/>
</dbReference>
<organism evidence="2">
    <name type="scientific">Staphylococcus hominis</name>
    <dbReference type="NCBI Taxonomy" id="1290"/>
    <lineage>
        <taxon>Bacteria</taxon>
        <taxon>Bacillati</taxon>
        <taxon>Bacillota</taxon>
        <taxon>Bacilli</taxon>
        <taxon>Bacillales</taxon>
        <taxon>Staphylococcaceae</taxon>
        <taxon>Staphylococcus</taxon>
    </lineage>
</organism>
<feature type="domain" description="AB hydrolase-1" evidence="1">
    <location>
        <begin position="22"/>
        <end position="125"/>
    </location>
</feature>
<dbReference type="GO" id="GO:0016020">
    <property type="term" value="C:membrane"/>
    <property type="evidence" value="ECO:0007669"/>
    <property type="project" value="TreeGrafter"/>
</dbReference>
<name>A0A3S7GX77_STAHO</name>
<dbReference type="PANTHER" id="PTHR43798:SF28">
    <property type="entry name" value="AB HYDROLASE-1 DOMAIN-CONTAINING PROTEIN"/>
    <property type="match status" value="1"/>
</dbReference>
<dbReference type="EMBL" id="JAGHKT020000004">
    <property type="protein sequence ID" value="MCM5671987.1"/>
    <property type="molecule type" value="Genomic_DNA"/>
</dbReference>
<protein>
    <submittedName>
        <fullName evidence="2">Alpha/beta hydrolase</fullName>
    </submittedName>
</protein>
<dbReference type="InterPro" id="IPR000073">
    <property type="entry name" value="AB_hydrolase_1"/>
</dbReference>
<reference evidence="3 4" key="2">
    <citation type="submission" date="2022-06" db="EMBL/GenBank/DDBJ databases">
        <title>Staphylococcus hominis ShoR14 genome sequence.</title>
        <authorList>
            <person name="Yeo C.C."/>
            <person name="Chew C.H."/>
            <person name="Che Hamzah A.M."/>
            <person name="Al-Trad E.I."/>
        </authorList>
    </citation>
    <scope>NUCLEOTIDE SEQUENCE [LARGE SCALE GENOMIC DNA]</scope>
    <source>
        <strain evidence="3 4">ShoR14</strain>
    </source>
</reference>
<dbReference type="InterPro" id="IPR029058">
    <property type="entry name" value="AB_hydrolase_fold"/>
</dbReference>
<keyword evidence="4" id="KW-1185">Reference proteome</keyword>
<dbReference type="RefSeq" id="WP_017176030.1">
    <property type="nucleotide sequence ID" value="NZ_CAXOIK010000009.1"/>
</dbReference>
<dbReference type="SUPFAM" id="SSF53474">
    <property type="entry name" value="alpha/beta-Hydrolases"/>
    <property type="match status" value="1"/>
</dbReference>
<dbReference type="Pfam" id="PF00561">
    <property type="entry name" value="Abhydrolase_1"/>
    <property type="match status" value="1"/>
</dbReference>
<gene>
    <name evidence="2" type="ORF">AZE34_03655</name>
    <name evidence="3" type="ORF">J7T32_004285</name>
</gene>
<proteinExistence type="predicted"/>
<evidence type="ECO:0000313" key="2">
    <source>
        <dbReference type="EMBL" id="AVI05902.1"/>
    </source>
</evidence>
<dbReference type="Proteomes" id="UP000665944">
    <property type="component" value="Unassembled WGS sequence"/>
</dbReference>
<reference evidence="2" key="1">
    <citation type="submission" date="2016-02" db="EMBL/GenBank/DDBJ databases">
        <title>Genomic sequence of a clinical Staphylococcus hominis isolate.</title>
        <authorList>
            <person name="McClure J.M."/>
            <person name="Zhang K."/>
        </authorList>
    </citation>
    <scope>NUCLEOTIDE SEQUENCE</scope>
    <source>
        <strain evidence="2">C34847</strain>
    </source>
</reference>
<dbReference type="PRINTS" id="PR00111">
    <property type="entry name" value="ABHYDROLASE"/>
</dbReference>
<evidence type="ECO:0000313" key="3">
    <source>
        <dbReference type="EMBL" id="MCM5671987.1"/>
    </source>
</evidence>
<sequence>MKKIETSNQIKIAYQDAGTGIPVILIHGLDGNLAGFYSLKKELKKHYRVIVYDVRGHGKSTHPTSYNLNDHIKDLIMLMQQLGIKSAHLLGHDMGGIIAQAFTEKYKEKVRSLTIISSKSEDIVHGFTKLMIEHQDKVAGFNKSEALLILFPYIYKKSDVAMKWFQRQRLYSKQDDEDSAVASRALLDTENQSNTVTHEINVPTMIVEGRYDPIIINKENQQFENQFKNINYVLFNDSGHAPHIEEEEKFLTLYLNFVEKNDASHTTNLLI</sequence>
<dbReference type="EMBL" id="CP014567">
    <property type="protein sequence ID" value="AVI05902.1"/>
    <property type="molecule type" value="Genomic_DNA"/>
</dbReference>